<sequence length="233" mass="26215">MEEHHCCMYSKMASKCSISLIVISLTIVLMARVLYVIYRCGKPFPKGASQSLSTLIVLGSGGHTAEMLSLLSVLRKDRFAPRFYIAAATDNMSLQKARSFEDSVADKNAGKEASSQFMQIYRSREVGQSYVTSVWTTIVAIAHALWLMIRIRPQVILCNGPGTCIPLCVIAFLFKVLGIRWSSIFYVESVARVKKLSLSGLLLYKLRIADQFFVQWPQLQKKYPRAHYVGCLM</sequence>
<evidence type="ECO:0000256" key="7">
    <source>
        <dbReference type="ARBA" id="ARBA00023136"/>
    </source>
</evidence>
<evidence type="ECO:0000256" key="6">
    <source>
        <dbReference type="ARBA" id="ARBA00022989"/>
    </source>
</evidence>
<evidence type="ECO:0000313" key="9">
    <source>
        <dbReference type="EMBL" id="CAA7042794.1"/>
    </source>
</evidence>
<feature type="transmembrane region" description="Helical" evidence="8">
    <location>
        <begin position="130"/>
        <end position="148"/>
    </location>
</feature>
<comment type="subcellular location">
    <subcellularLocation>
        <location evidence="1">Endoplasmic reticulum membrane</location>
        <topology evidence="1">Single-pass membrane protein</topology>
    </subcellularLocation>
</comment>
<dbReference type="InterPro" id="IPR013969">
    <property type="entry name" value="Oligosacch_biosynth_Alg14"/>
</dbReference>
<dbReference type="Proteomes" id="UP000467841">
    <property type="component" value="Unassembled WGS sequence"/>
</dbReference>
<protein>
    <recommendedName>
        <fullName evidence="3">UDP-N-acetylglucosamine transferase subunit ALG14</fullName>
    </recommendedName>
</protein>
<reference evidence="9" key="1">
    <citation type="submission" date="2020-01" db="EMBL/GenBank/DDBJ databases">
        <authorList>
            <person name="Mishra B."/>
        </authorList>
    </citation>
    <scope>NUCLEOTIDE SEQUENCE [LARGE SCALE GENOMIC DNA]</scope>
</reference>
<feature type="transmembrane region" description="Helical" evidence="8">
    <location>
        <begin position="18"/>
        <end position="38"/>
    </location>
</feature>
<evidence type="ECO:0000256" key="8">
    <source>
        <dbReference type="SAM" id="Phobius"/>
    </source>
</evidence>
<evidence type="ECO:0000256" key="2">
    <source>
        <dbReference type="ARBA" id="ARBA00009731"/>
    </source>
</evidence>
<dbReference type="Pfam" id="PF08660">
    <property type="entry name" value="Alg14"/>
    <property type="match status" value="1"/>
</dbReference>
<comment type="similarity">
    <text evidence="2">Belongs to the ALG14 family.</text>
</comment>
<keyword evidence="10" id="KW-1185">Reference proteome</keyword>
<evidence type="ECO:0000256" key="5">
    <source>
        <dbReference type="ARBA" id="ARBA00022824"/>
    </source>
</evidence>
<keyword evidence="5" id="KW-0256">Endoplasmic reticulum</keyword>
<proteinExistence type="inferred from homology"/>
<feature type="transmembrane region" description="Helical" evidence="8">
    <location>
        <begin position="154"/>
        <end position="174"/>
    </location>
</feature>
<keyword evidence="7 8" id="KW-0472">Membrane</keyword>
<gene>
    <name evidence="9" type="ORF">MERR_LOCUS30029</name>
</gene>
<dbReference type="AlphaFoldDB" id="A0A6D2K3Q5"/>
<comment type="caution">
    <text evidence="9">The sequence shown here is derived from an EMBL/GenBank/DDBJ whole genome shotgun (WGS) entry which is preliminary data.</text>
</comment>
<evidence type="ECO:0000256" key="1">
    <source>
        <dbReference type="ARBA" id="ARBA00004389"/>
    </source>
</evidence>
<accession>A0A6D2K3Q5</accession>
<keyword evidence="4 8" id="KW-0812">Transmembrane</keyword>
<dbReference type="GO" id="GO:0006488">
    <property type="term" value="P:dolichol-linked oligosaccharide biosynthetic process"/>
    <property type="evidence" value="ECO:0007669"/>
    <property type="project" value="InterPro"/>
</dbReference>
<feature type="transmembrane region" description="Helical" evidence="8">
    <location>
        <begin position="50"/>
        <end position="74"/>
    </location>
</feature>
<dbReference type="FunFam" id="3.40.50.2000:FF:000182">
    <property type="entry name" value="UDP-N-acetylglucosamine transferase subunit ALG14 isogeny"/>
    <property type="match status" value="1"/>
</dbReference>
<evidence type="ECO:0000313" key="10">
    <source>
        <dbReference type="Proteomes" id="UP000467841"/>
    </source>
</evidence>
<evidence type="ECO:0000256" key="4">
    <source>
        <dbReference type="ARBA" id="ARBA00022692"/>
    </source>
</evidence>
<name>A0A6D2K3Q5_9BRAS</name>
<dbReference type="PANTHER" id="PTHR12154:SF4">
    <property type="entry name" value="UDP-N-ACETYLGLUCOSAMINE TRANSFERASE SUBUNIT ALG14 HOMOLOG"/>
    <property type="match status" value="1"/>
</dbReference>
<dbReference type="EMBL" id="CACVBM020001274">
    <property type="protein sequence ID" value="CAA7042794.1"/>
    <property type="molecule type" value="Genomic_DNA"/>
</dbReference>
<dbReference type="Gene3D" id="3.40.50.2000">
    <property type="entry name" value="Glycogen Phosphorylase B"/>
    <property type="match status" value="1"/>
</dbReference>
<dbReference type="PANTHER" id="PTHR12154">
    <property type="entry name" value="GLYCOSYL TRANSFERASE-RELATED"/>
    <property type="match status" value="1"/>
</dbReference>
<dbReference type="OrthoDB" id="17098at2759"/>
<evidence type="ECO:0000256" key="3">
    <source>
        <dbReference type="ARBA" id="ARBA00017467"/>
    </source>
</evidence>
<dbReference type="GO" id="GO:0043541">
    <property type="term" value="C:UDP-N-acetylglucosamine transferase complex"/>
    <property type="evidence" value="ECO:0007669"/>
    <property type="project" value="TreeGrafter"/>
</dbReference>
<keyword evidence="6 8" id="KW-1133">Transmembrane helix</keyword>
<organism evidence="9 10">
    <name type="scientific">Microthlaspi erraticum</name>
    <dbReference type="NCBI Taxonomy" id="1685480"/>
    <lineage>
        <taxon>Eukaryota</taxon>
        <taxon>Viridiplantae</taxon>
        <taxon>Streptophyta</taxon>
        <taxon>Embryophyta</taxon>
        <taxon>Tracheophyta</taxon>
        <taxon>Spermatophyta</taxon>
        <taxon>Magnoliopsida</taxon>
        <taxon>eudicotyledons</taxon>
        <taxon>Gunneridae</taxon>
        <taxon>Pentapetalae</taxon>
        <taxon>rosids</taxon>
        <taxon>malvids</taxon>
        <taxon>Brassicales</taxon>
        <taxon>Brassicaceae</taxon>
        <taxon>Coluteocarpeae</taxon>
        <taxon>Microthlaspi</taxon>
    </lineage>
</organism>
<dbReference type="GO" id="GO:0004577">
    <property type="term" value="F:N-acetylglucosaminyldiphosphodolichol N-acetylglucosaminyltransferase activity"/>
    <property type="evidence" value="ECO:0007669"/>
    <property type="project" value="TreeGrafter"/>
</dbReference>